<gene>
    <name evidence="1" type="ORF">NCTC13079_00326</name>
</gene>
<organism evidence="1 2">
    <name type="scientific">Aedoeadaptatus ivorii</name>
    <dbReference type="NCBI Taxonomy" id="54006"/>
    <lineage>
        <taxon>Bacteria</taxon>
        <taxon>Bacillati</taxon>
        <taxon>Bacillota</taxon>
        <taxon>Tissierellia</taxon>
        <taxon>Tissierellales</taxon>
        <taxon>Peptoniphilaceae</taxon>
        <taxon>Aedoeadaptatus</taxon>
    </lineage>
</organism>
<evidence type="ECO:0000313" key="1">
    <source>
        <dbReference type="EMBL" id="VEJ34795.1"/>
    </source>
</evidence>
<dbReference type="PANTHER" id="PTHR37954:SF3">
    <property type="entry name" value="DUF169 DOMAIN-CONTAINING PROTEIN"/>
    <property type="match status" value="1"/>
</dbReference>
<dbReference type="Pfam" id="PF02596">
    <property type="entry name" value="DUF169"/>
    <property type="match status" value="1"/>
</dbReference>
<dbReference type="KEGG" id="piv:NCTC13079_00326"/>
<evidence type="ECO:0000313" key="2">
    <source>
        <dbReference type="Proteomes" id="UP000269544"/>
    </source>
</evidence>
<dbReference type="AlphaFoldDB" id="A0A3S4Z349"/>
<dbReference type="PANTHER" id="PTHR37954">
    <property type="entry name" value="BLL4979 PROTEIN"/>
    <property type="match status" value="1"/>
</dbReference>
<dbReference type="EMBL" id="LR134523">
    <property type="protein sequence ID" value="VEJ34795.1"/>
    <property type="molecule type" value="Genomic_DNA"/>
</dbReference>
<proteinExistence type="predicted"/>
<protein>
    <submittedName>
        <fullName evidence="1">Uncharacterized ArCR, COG2043</fullName>
    </submittedName>
</protein>
<sequence>MRLVQGYTYSFGVCKNLKMMGNQAICSEATATPYVYNDMNLTMLCKGARMSGIGGEHGDGLAMGIVYNKFEGLVEGVGMTATAVENNERKTEIAEATDEFPVVKDTGYNVPFFERDFNYFKDGLKKTSAEEELFDDIYDPKNK</sequence>
<dbReference type="InterPro" id="IPR003748">
    <property type="entry name" value="DUF169"/>
</dbReference>
<reference evidence="1 2" key="1">
    <citation type="submission" date="2018-12" db="EMBL/GenBank/DDBJ databases">
        <authorList>
            <consortium name="Pathogen Informatics"/>
        </authorList>
    </citation>
    <scope>NUCLEOTIDE SEQUENCE [LARGE SCALE GENOMIC DNA]</scope>
    <source>
        <strain evidence="1 2">NCTC13079</strain>
    </source>
</reference>
<keyword evidence="2" id="KW-1185">Reference proteome</keyword>
<name>A0A3S4Z349_9FIRM</name>
<dbReference type="Proteomes" id="UP000269544">
    <property type="component" value="Chromosome"/>
</dbReference>
<accession>A0A3S4Z349</accession>